<feature type="domain" description="Carbohydrate kinase PfkB" evidence="1">
    <location>
        <begin position="201"/>
        <end position="285"/>
    </location>
</feature>
<name>A0A8E2JVB7_9PEZI</name>
<keyword evidence="2" id="KW-0418">Kinase</keyword>
<dbReference type="EMBL" id="KV749220">
    <property type="protein sequence ID" value="OCL10564.1"/>
    <property type="molecule type" value="Genomic_DNA"/>
</dbReference>
<dbReference type="OrthoDB" id="497927at2759"/>
<dbReference type="Gene3D" id="3.40.1190.20">
    <property type="match status" value="1"/>
</dbReference>
<gene>
    <name evidence="2" type="ORF">AOQ84DRAFT_213465</name>
</gene>
<evidence type="ECO:0000313" key="2">
    <source>
        <dbReference type="EMBL" id="OCL10564.1"/>
    </source>
</evidence>
<evidence type="ECO:0000259" key="1">
    <source>
        <dbReference type="Pfam" id="PF00294"/>
    </source>
</evidence>
<dbReference type="Pfam" id="PF00294">
    <property type="entry name" value="PfkB"/>
    <property type="match status" value="1"/>
</dbReference>
<keyword evidence="3" id="KW-1185">Reference proteome</keyword>
<dbReference type="Proteomes" id="UP000250140">
    <property type="component" value="Unassembled WGS sequence"/>
</dbReference>
<dbReference type="InterPro" id="IPR029056">
    <property type="entry name" value="Ribokinase-like"/>
</dbReference>
<keyword evidence="2" id="KW-0808">Transferase</keyword>
<dbReference type="SUPFAM" id="SSF53613">
    <property type="entry name" value="Ribokinase-like"/>
    <property type="match status" value="1"/>
</dbReference>
<dbReference type="GO" id="GO:0016301">
    <property type="term" value="F:kinase activity"/>
    <property type="evidence" value="ECO:0007669"/>
    <property type="project" value="UniProtKB-KW"/>
</dbReference>
<dbReference type="AlphaFoldDB" id="A0A8E2JVB7"/>
<dbReference type="InterPro" id="IPR011611">
    <property type="entry name" value="PfkB_dom"/>
</dbReference>
<dbReference type="PANTHER" id="PTHR47098:SF2">
    <property type="entry name" value="PROTEIN MAK32"/>
    <property type="match status" value="1"/>
</dbReference>
<sequence>MTMEEGDTSRLDFCTLGMFIIDDIEFQPPTPPVTNVLGGAGSYSALGARIFSPPPASRSVGWIVDCGSDFPPELRETIDQWETGCLLRETPHRLTTRGWNGYGENEHRAFRYTTPKLRLDHTALDQKLLWSKSFHLICSPARCIDLIKNILTLRGEWPKAESSPHLIFIWEPVPDLCTLEELDNCYEALSNRWLQSGIGFDGVGAVVVRTGKDGCFVADRHIRRWMPAYHQSAEKVVDPTGGGNGFLGGLAMGLVRGGSNPGLQNVEEAAIWGSIAASFAIEQVGMPKLAQSPDGETWNGVHVQERLLEFRQRLDKYVQP</sequence>
<organism evidence="2 3">
    <name type="scientific">Glonium stellatum</name>
    <dbReference type="NCBI Taxonomy" id="574774"/>
    <lineage>
        <taxon>Eukaryota</taxon>
        <taxon>Fungi</taxon>
        <taxon>Dikarya</taxon>
        <taxon>Ascomycota</taxon>
        <taxon>Pezizomycotina</taxon>
        <taxon>Dothideomycetes</taxon>
        <taxon>Pleosporomycetidae</taxon>
        <taxon>Gloniales</taxon>
        <taxon>Gloniaceae</taxon>
        <taxon>Glonium</taxon>
    </lineage>
</organism>
<protein>
    <submittedName>
        <fullName evidence="2">Ribokinase-like protein</fullName>
    </submittedName>
</protein>
<proteinExistence type="predicted"/>
<reference evidence="2 3" key="1">
    <citation type="journal article" date="2016" name="Nat. Commun.">
        <title>Ectomycorrhizal ecology is imprinted in the genome of the dominant symbiotic fungus Cenococcum geophilum.</title>
        <authorList>
            <consortium name="DOE Joint Genome Institute"/>
            <person name="Peter M."/>
            <person name="Kohler A."/>
            <person name="Ohm R.A."/>
            <person name="Kuo A."/>
            <person name="Krutzmann J."/>
            <person name="Morin E."/>
            <person name="Arend M."/>
            <person name="Barry K.W."/>
            <person name="Binder M."/>
            <person name="Choi C."/>
            <person name="Clum A."/>
            <person name="Copeland A."/>
            <person name="Grisel N."/>
            <person name="Haridas S."/>
            <person name="Kipfer T."/>
            <person name="LaButti K."/>
            <person name="Lindquist E."/>
            <person name="Lipzen A."/>
            <person name="Maire R."/>
            <person name="Meier B."/>
            <person name="Mihaltcheva S."/>
            <person name="Molinier V."/>
            <person name="Murat C."/>
            <person name="Poggeler S."/>
            <person name="Quandt C.A."/>
            <person name="Sperisen C."/>
            <person name="Tritt A."/>
            <person name="Tisserant E."/>
            <person name="Crous P.W."/>
            <person name="Henrissat B."/>
            <person name="Nehls U."/>
            <person name="Egli S."/>
            <person name="Spatafora J.W."/>
            <person name="Grigoriev I.V."/>
            <person name="Martin F.M."/>
        </authorList>
    </citation>
    <scope>NUCLEOTIDE SEQUENCE [LARGE SCALE GENOMIC DNA]</scope>
    <source>
        <strain evidence="2 3">CBS 207.34</strain>
    </source>
</reference>
<dbReference type="PANTHER" id="PTHR47098">
    <property type="entry name" value="PROTEIN MAK32"/>
    <property type="match status" value="1"/>
</dbReference>
<evidence type="ECO:0000313" key="3">
    <source>
        <dbReference type="Proteomes" id="UP000250140"/>
    </source>
</evidence>
<accession>A0A8E2JVB7</accession>